<dbReference type="EMBL" id="CAJVPM010044160">
    <property type="protein sequence ID" value="CAG8713447.1"/>
    <property type="molecule type" value="Genomic_DNA"/>
</dbReference>
<proteinExistence type="predicted"/>
<accession>A0ACA9PJH7</accession>
<reference evidence="1" key="1">
    <citation type="submission" date="2021-06" db="EMBL/GenBank/DDBJ databases">
        <authorList>
            <person name="Kallberg Y."/>
            <person name="Tangrot J."/>
            <person name="Rosling A."/>
        </authorList>
    </citation>
    <scope>NUCLEOTIDE SEQUENCE</scope>
    <source>
        <strain evidence="1">AU212A</strain>
    </source>
</reference>
<organism evidence="1 2">
    <name type="scientific">Scutellospora calospora</name>
    <dbReference type="NCBI Taxonomy" id="85575"/>
    <lineage>
        <taxon>Eukaryota</taxon>
        <taxon>Fungi</taxon>
        <taxon>Fungi incertae sedis</taxon>
        <taxon>Mucoromycota</taxon>
        <taxon>Glomeromycotina</taxon>
        <taxon>Glomeromycetes</taxon>
        <taxon>Diversisporales</taxon>
        <taxon>Gigasporaceae</taxon>
        <taxon>Scutellospora</taxon>
    </lineage>
</organism>
<evidence type="ECO:0000313" key="1">
    <source>
        <dbReference type="EMBL" id="CAG8713447.1"/>
    </source>
</evidence>
<name>A0ACA9PJH7_9GLOM</name>
<comment type="caution">
    <text evidence="1">The sequence shown here is derived from an EMBL/GenBank/DDBJ whole genome shotgun (WGS) entry which is preliminary data.</text>
</comment>
<evidence type="ECO:0000313" key="2">
    <source>
        <dbReference type="Proteomes" id="UP000789860"/>
    </source>
</evidence>
<gene>
    <name evidence="1" type="ORF">SCALOS_LOCUS10961</name>
</gene>
<keyword evidence="2" id="KW-1185">Reference proteome</keyword>
<feature type="non-terminal residue" evidence="1">
    <location>
        <position position="1"/>
    </location>
</feature>
<protein>
    <submittedName>
        <fullName evidence="1">3907_t:CDS:1</fullName>
    </submittedName>
</protein>
<sequence>VIYIVDVIEFQKRRFPHIHVVVYIHPELPMNQIDKIILAELLNNNLRLKELVEKYMIHKSQYSS</sequence>
<dbReference type="Proteomes" id="UP000789860">
    <property type="component" value="Unassembled WGS sequence"/>
</dbReference>